<feature type="domain" description="Nephrocystin 3-like N-terminal" evidence="3">
    <location>
        <begin position="223"/>
        <end position="378"/>
    </location>
</feature>
<dbReference type="OrthoDB" id="3027122at2759"/>
<feature type="non-terminal residue" evidence="4">
    <location>
        <position position="1117"/>
    </location>
</feature>
<dbReference type="PANTHER" id="PTHR10039:SF17">
    <property type="entry name" value="FUNGAL STAND N-TERMINAL GOODBYE DOMAIN-CONTAINING PROTEIN-RELATED"/>
    <property type="match status" value="1"/>
</dbReference>
<name>A0A8H7LV36_9AGAM</name>
<evidence type="ECO:0000259" key="3">
    <source>
        <dbReference type="Pfam" id="PF24883"/>
    </source>
</evidence>
<sequence>MFRFSSQGDRPLDGGNYLHRFQRELKNKVKGLERTNKGGGKSWKALERALRVLHDGARSIPPLASAVEGLISILYIYEEASQTDKNHENLASSLVATIDMLEQQLKISKSARVNEKILEITGLIEQEILSIRGKRTRNVYARIIATSETQEAIQSYQRVEQLFYRIQLEIGMSSWRTAHEHLENEYLENIHPAKLAAYNSRLSTEINRRACTENTRTAILARLCQWANDPSSKTVNWVSGMAGTGKTTIAYTFSKILDSHGQLAASFFCTQASPECRDAGRIIPTIAYQLARKSAAFQAALCKVIEQDSDIGSRDISTQFQLLLQKPLQETQEKLPNNLVVVIDAPDECEDAQAVGLLISTLLKNASTVPVKFFLTTRPELELAAQMQRWLQARDVCTTSHLHEVDQSTVQSDIELFLKEELAFMDPSPQDIKRLAESSGQLFIYAVTAVRYIRPGTMGIDPYERLETMLAVNSRSQKRFAHIDALYSTVLSTALNNVELEPEERDRMLQVLWTVICLRAPISLEALKALTGFRNVKQTLTALNPLRSVLHVSEASSYVSVLHQSFPDYMHNPKRSLEFSCDSKKQNRLLALQCFSLMKLSLKFNICDLESSFVLDKDVPGIKQRIDNNIPDSLVYVCRYWVDHLGLAEPDQNILADVEDFLSKRLLFWMEALNLNECIGVGVGALLKLQSWLAASRSSAYLLEMASDASKFVAGFAGCPASFSTPHIYISALALVSSSSHIFTLYRKNMRGLLDKMSTQPVRNVNQNHTLPFPQHIESAGRPSAHISVYPPNVSQTLVHGLLPVISPSGIPTNEPGTYTFVAPIGNQVSGMNTGAPMAFSLANRHPMAIAPHSAPVPPLRFDTSMPGVPNGNTSTGPLLGARVLYATPQAGLHTRVTLTPPHQFVRTDNLSDPKGRSPGIYNGGYGYRYRRDSTKSAAEPKLNTPERNQMSGKVIASTNTSIKLSGSMPGSQAHPNQAYSLHLQSANDTLLNSRIEEEDSDIEFAVGSFPPTREREQMSLVRAQQRDVVERTEPKAVLLFPQESGVSSLNYPWQIRSDGWILNRNEGLLLYIPNERIGLYSNLKLLNVTRQDILPGVDWGKLYMGNQWKRCYIGGD</sequence>
<dbReference type="Gene3D" id="3.40.50.300">
    <property type="entry name" value="P-loop containing nucleotide triphosphate hydrolases"/>
    <property type="match status" value="1"/>
</dbReference>
<evidence type="ECO:0000256" key="1">
    <source>
        <dbReference type="ARBA" id="ARBA00022737"/>
    </source>
</evidence>
<keyword evidence="1" id="KW-0677">Repeat</keyword>
<reference evidence="4" key="1">
    <citation type="submission" date="2020-09" db="EMBL/GenBank/DDBJ databases">
        <title>Comparative genome analyses of four rice-infecting Rhizoctonia solani isolates reveal extensive enrichment of homogalacturonan modification genes.</title>
        <authorList>
            <person name="Lee D.-Y."/>
            <person name="Jeon J."/>
            <person name="Kim K.-T."/>
            <person name="Cheong K."/>
            <person name="Song H."/>
            <person name="Choi G."/>
            <person name="Ko J."/>
            <person name="Opiyo S.O."/>
            <person name="Zuo S."/>
            <person name="Madhav S."/>
            <person name="Lee Y.-H."/>
            <person name="Wang G.-L."/>
        </authorList>
    </citation>
    <scope>NUCLEOTIDE SEQUENCE</scope>
    <source>
        <strain evidence="4">AG1-IA WGL</strain>
    </source>
</reference>
<dbReference type="PANTHER" id="PTHR10039">
    <property type="entry name" value="AMELOGENIN"/>
    <property type="match status" value="1"/>
</dbReference>
<evidence type="ECO:0000313" key="5">
    <source>
        <dbReference type="Proteomes" id="UP000602905"/>
    </source>
</evidence>
<evidence type="ECO:0000313" key="4">
    <source>
        <dbReference type="EMBL" id="KAF8707619.1"/>
    </source>
</evidence>
<dbReference type="AlphaFoldDB" id="A0A8H7LV36"/>
<feature type="region of interest" description="Disordered" evidence="2">
    <location>
        <begin position="905"/>
        <end position="946"/>
    </location>
</feature>
<evidence type="ECO:0000256" key="2">
    <source>
        <dbReference type="SAM" id="MobiDB-lite"/>
    </source>
</evidence>
<gene>
    <name evidence="4" type="ORF">RHS03_03371</name>
</gene>
<accession>A0A8H7LV36</accession>
<comment type="caution">
    <text evidence="4">The sequence shown here is derived from an EMBL/GenBank/DDBJ whole genome shotgun (WGS) entry which is preliminary data.</text>
</comment>
<protein>
    <submittedName>
        <fullName evidence="4">Encoded by</fullName>
    </submittedName>
</protein>
<dbReference type="InterPro" id="IPR056884">
    <property type="entry name" value="NPHP3-like_N"/>
</dbReference>
<dbReference type="Proteomes" id="UP000602905">
    <property type="component" value="Unassembled WGS sequence"/>
</dbReference>
<proteinExistence type="predicted"/>
<dbReference type="SUPFAM" id="SSF52540">
    <property type="entry name" value="P-loop containing nucleoside triphosphate hydrolases"/>
    <property type="match status" value="1"/>
</dbReference>
<dbReference type="EMBL" id="JACYCD010000049">
    <property type="protein sequence ID" value="KAF8707619.1"/>
    <property type="molecule type" value="Genomic_DNA"/>
</dbReference>
<dbReference type="Pfam" id="PF24883">
    <property type="entry name" value="NPHP3_N"/>
    <property type="match status" value="1"/>
</dbReference>
<organism evidence="4 5">
    <name type="scientific">Rhizoctonia solani</name>
    <dbReference type="NCBI Taxonomy" id="456999"/>
    <lineage>
        <taxon>Eukaryota</taxon>
        <taxon>Fungi</taxon>
        <taxon>Dikarya</taxon>
        <taxon>Basidiomycota</taxon>
        <taxon>Agaricomycotina</taxon>
        <taxon>Agaricomycetes</taxon>
        <taxon>Cantharellales</taxon>
        <taxon>Ceratobasidiaceae</taxon>
        <taxon>Rhizoctonia</taxon>
    </lineage>
</organism>
<dbReference type="InterPro" id="IPR027417">
    <property type="entry name" value="P-loop_NTPase"/>
</dbReference>